<evidence type="ECO:0000256" key="2">
    <source>
        <dbReference type="ARBA" id="ARBA00022516"/>
    </source>
</evidence>
<dbReference type="PANTHER" id="PTHR35809">
    <property type="entry name" value="ARCHAETIDYLSERINE DECARBOXYLASE PROENZYME-RELATED"/>
    <property type="match status" value="1"/>
</dbReference>
<protein>
    <submittedName>
        <fullName evidence="12">Phosphatidylserine decarboxylase</fullName>
    </submittedName>
</protein>
<proteinExistence type="predicted"/>
<sequence>MDPQVKNIQPGGGIVMSIELAWGRLRRAWLRSFFPGYVSRMQSLRQGERGDLPFDPVDPRDVKYYRNQATYHWDQADDPFYWRESLPFVRVGLAELLILGGGMLLLAVAAGWFWWPLAIGPLIVTGLIVWFFRDPARAVPDGLGTVVAPADGKLVQIERVEDPELGVCIQFGIFLSIFNVHANRASLPGKVVAIQYRPGKFLNALRPESAKENENLDVTVELDAGEIPGPIASRRCRIRQITGQFARRIVCWVRPGDVLKRGEMFGMIKLGSRTELLIPDDPSLRVVAKLGQKIAAGNTVLAKYE</sequence>
<evidence type="ECO:0000313" key="12">
    <source>
        <dbReference type="EMBL" id="TWU65886.1"/>
    </source>
</evidence>
<evidence type="ECO:0000256" key="8">
    <source>
        <dbReference type="ARBA" id="ARBA00023239"/>
    </source>
</evidence>
<dbReference type="EMBL" id="SJPZ01000001">
    <property type="protein sequence ID" value="TWU65886.1"/>
    <property type="molecule type" value="Genomic_DNA"/>
</dbReference>
<keyword evidence="5 11" id="KW-0472">Membrane</keyword>
<evidence type="ECO:0000256" key="10">
    <source>
        <dbReference type="ARBA" id="ARBA00023317"/>
    </source>
</evidence>
<keyword evidence="4" id="KW-0443">Lipid metabolism</keyword>
<dbReference type="PANTHER" id="PTHR35809:SF1">
    <property type="entry name" value="ARCHAETIDYLSERINE DECARBOXYLASE PROENZYME-RELATED"/>
    <property type="match status" value="1"/>
</dbReference>
<accession>A0A5C6FU63</accession>
<keyword evidence="2" id="KW-0444">Lipid biosynthesis</keyword>
<keyword evidence="11" id="KW-0812">Transmembrane</keyword>
<dbReference type="GO" id="GO:0004609">
    <property type="term" value="F:phosphatidylserine decarboxylase activity"/>
    <property type="evidence" value="ECO:0007669"/>
    <property type="project" value="InterPro"/>
</dbReference>
<dbReference type="InterPro" id="IPR033175">
    <property type="entry name" value="PSD-A"/>
</dbReference>
<keyword evidence="7" id="KW-0594">Phospholipid biosynthesis</keyword>
<evidence type="ECO:0000256" key="9">
    <source>
        <dbReference type="ARBA" id="ARBA00023264"/>
    </source>
</evidence>
<keyword evidence="1" id="KW-1003">Cell membrane</keyword>
<gene>
    <name evidence="12" type="ORF">V7x_14400</name>
</gene>
<keyword evidence="11" id="KW-1133">Transmembrane helix</keyword>
<keyword evidence="9" id="KW-1208">Phospholipid metabolism</keyword>
<feature type="transmembrane region" description="Helical" evidence="11">
    <location>
        <begin position="113"/>
        <end position="132"/>
    </location>
</feature>
<evidence type="ECO:0000256" key="4">
    <source>
        <dbReference type="ARBA" id="ARBA00023098"/>
    </source>
</evidence>
<dbReference type="OrthoDB" id="9790893at2"/>
<dbReference type="Proteomes" id="UP000316476">
    <property type="component" value="Unassembled WGS sequence"/>
</dbReference>
<dbReference type="AlphaFoldDB" id="A0A5C6FU63"/>
<keyword evidence="3" id="KW-0210">Decarboxylase</keyword>
<dbReference type="InterPro" id="IPR003817">
    <property type="entry name" value="PS_Dcarbxylase"/>
</dbReference>
<keyword evidence="10" id="KW-0670">Pyruvate</keyword>
<evidence type="ECO:0000256" key="5">
    <source>
        <dbReference type="ARBA" id="ARBA00023136"/>
    </source>
</evidence>
<comment type="caution">
    <text evidence="12">The sequence shown here is derived from an EMBL/GenBank/DDBJ whole genome shotgun (WGS) entry which is preliminary data.</text>
</comment>
<keyword evidence="6" id="KW-0865">Zymogen</keyword>
<keyword evidence="8" id="KW-0456">Lyase</keyword>
<evidence type="ECO:0000256" key="7">
    <source>
        <dbReference type="ARBA" id="ARBA00023209"/>
    </source>
</evidence>
<evidence type="ECO:0000313" key="13">
    <source>
        <dbReference type="Proteomes" id="UP000316476"/>
    </source>
</evidence>
<name>A0A5C6FU63_9PLAN</name>
<dbReference type="GO" id="GO:0008654">
    <property type="term" value="P:phospholipid biosynthetic process"/>
    <property type="evidence" value="ECO:0007669"/>
    <property type="project" value="UniProtKB-KW"/>
</dbReference>
<evidence type="ECO:0000256" key="1">
    <source>
        <dbReference type="ARBA" id="ARBA00022475"/>
    </source>
</evidence>
<evidence type="ECO:0000256" key="6">
    <source>
        <dbReference type="ARBA" id="ARBA00023145"/>
    </source>
</evidence>
<organism evidence="12 13">
    <name type="scientific">Crateriforma conspicua</name>
    <dbReference type="NCBI Taxonomy" id="2527996"/>
    <lineage>
        <taxon>Bacteria</taxon>
        <taxon>Pseudomonadati</taxon>
        <taxon>Planctomycetota</taxon>
        <taxon>Planctomycetia</taxon>
        <taxon>Planctomycetales</taxon>
        <taxon>Planctomycetaceae</taxon>
        <taxon>Crateriforma</taxon>
    </lineage>
</organism>
<evidence type="ECO:0000256" key="11">
    <source>
        <dbReference type="SAM" id="Phobius"/>
    </source>
</evidence>
<dbReference type="Pfam" id="PF02666">
    <property type="entry name" value="PS_Dcarbxylase"/>
    <property type="match status" value="1"/>
</dbReference>
<evidence type="ECO:0000256" key="3">
    <source>
        <dbReference type="ARBA" id="ARBA00022793"/>
    </source>
</evidence>
<reference evidence="12 13" key="1">
    <citation type="submission" date="2019-02" db="EMBL/GenBank/DDBJ databases">
        <title>Deep-cultivation of Planctomycetes and their phenomic and genomic characterization uncovers novel biology.</title>
        <authorList>
            <person name="Wiegand S."/>
            <person name="Jogler M."/>
            <person name="Boedeker C."/>
            <person name="Pinto D."/>
            <person name="Vollmers J."/>
            <person name="Rivas-Marin E."/>
            <person name="Kohn T."/>
            <person name="Peeters S.H."/>
            <person name="Heuer A."/>
            <person name="Rast P."/>
            <person name="Oberbeckmann S."/>
            <person name="Bunk B."/>
            <person name="Jeske O."/>
            <person name="Meyerdierks A."/>
            <person name="Storesund J.E."/>
            <person name="Kallscheuer N."/>
            <person name="Luecker S."/>
            <person name="Lage O.M."/>
            <person name="Pohl T."/>
            <person name="Merkel B.J."/>
            <person name="Hornburger P."/>
            <person name="Mueller R.-W."/>
            <person name="Bruemmer F."/>
            <person name="Labrenz M."/>
            <person name="Spormann A.M."/>
            <person name="Op Den Camp H."/>
            <person name="Overmann J."/>
            <person name="Amann R."/>
            <person name="Jetten M.S.M."/>
            <person name="Mascher T."/>
            <person name="Medema M.H."/>
            <person name="Devos D.P."/>
            <person name="Kaster A.-K."/>
            <person name="Ovreas L."/>
            <person name="Rohde M."/>
            <person name="Galperin M.Y."/>
            <person name="Jogler C."/>
        </authorList>
    </citation>
    <scope>NUCLEOTIDE SEQUENCE [LARGE SCALE GENOMIC DNA]</scope>
    <source>
        <strain evidence="12 13">V7</strain>
    </source>
</reference>
<feature type="transmembrane region" description="Helical" evidence="11">
    <location>
        <begin position="88"/>
        <end position="107"/>
    </location>
</feature>